<keyword evidence="1" id="KW-0812">Transmembrane</keyword>
<dbReference type="EMBL" id="WVIC01000004">
    <property type="protein sequence ID" value="NCJ05488.1"/>
    <property type="molecule type" value="Genomic_DNA"/>
</dbReference>
<accession>A0A8K1ZWM8</accession>
<reference evidence="2" key="1">
    <citation type="submission" date="2019-12" db="EMBL/GenBank/DDBJ databases">
        <title>High-Quality draft genome sequences of three cyanobacteria isolated from the limestone walls of the Old Cathedral of Coimbra.</title>
        <authorList>
            <person name="Tiago I."/>
            <person name="Soares F."/>
            <person name="Portugal A."/>
        </authorList>
    </citation>
    <scope>NUCLEOTIDE SEQUENCE [LARGE SCALE GENOMIC DNA]</scope>
    <source>
        <strain evidence="2">C</strain>
    </source>
</reference>
<name>A0A8K1ZWM8_9CYAN</name>
<sequence>MTRFSHSWPRVQSLSLRRFSRGRRVSSQGFTLVELLVTSILICVITTLAWTGLLAVMDMSHAAQAKTARQMELNKALDFMTNEIRMAQQINATGGTTANGTPGSLQTVVQTSGLTLQNLGNYGTLALYLERPTRTDHLKNGKCPADGPNAGKVPPAPKNFDRVVYDIRTSPSGWLPPGTLMRYGRVPNADGSVDPCRSPIASDPIADSLSMVRSDAPACPGHLYGAGGFYTCVQGNQVDLFFQSSIPDVGTKDIRSAVSSRLIEVGIPGTGSGESQPLTLIVSNTGSSLNLEWTWDGQEIISEYVLRETEEGQEPKTLYTGTNKVFSHTVATNSVCFQVSAKTETETVTSDQVCWSP</sequence>
<keyword evidence="1" id="KW-1133">Transmembrane helix</keyword>
<dbReference type="SUPFAM" id="SSF54523">
    <property type="entry name" value="Pili subunits"/>
    <property type="match status" value="1"/>
</dbReference>
<dbReference type="RefSeq" id="WP_161823968.1">
    <property type="nucleotide sequence ID" value="NZ_WVIC01000004.1"/>
</dbReference>
<evidence type="ECO:0000313" key="3">
    <source>
        <dbReference type="Proteomes" id="UP000607397"/>
    </source>
</evidence>
<dbReference type="InterPro" id="IPR012902">
    <property type="entry name" value="N_methyl_site"/>
</dbReference>
<proteinExistence type="predicted"/>
<dbReference type="Proteomes" id="UP000607397">
    <property type="component" value="Unassembled WGS sequence"/>
</dbReference>
<evidence type="ECO:0000313" key="2">
    <source>
        <dbReference type="EMBL" id="NCJ05488.1"/>
    </source>
</evidence>
<protein>
    <submittedName>
        <fullName evidence="2">Prepilin-type N-terminal cleavage/methylation domain-containing protein</fullName>
    </submittedName>
</protein>
<gene>
    <name evidence="2" type="ORF">GS597_02950</name>
</gene>
<dbReference type="InterPro" id="IPR045584">
    <property type="entry name" value="Pilin-like"/>
</dbReference>
<keyword evidence="1" id="KW-0472">Membrane</keyword>
<feature type="transmembrane region" description="Helical" evidence="1">
    <location>
        <begin position="35"/>
        <end position="56"/>
    </location>
</feature>
<keyword evidence="3" id="KW-1185">Reference proteome</keyword>
<evidence type="ECO:0000256" key="1">
    <source>
        <dbReference type="SAM" id="Phobius"/>
    </source>
</evidence>
<dbReference type="AlphaFoldDB" id="A0A8K1ZWM8"/>
<organism evidence="2 3">
    <name type="scientific">Petrachloros mirabilis ULC683</name>
    <dbReference type="NCBI Taxonomy" id="2781853"/>
    <lineage>
        <taxon>Bacteria</taxon>
        <taxon>Bacillati</taxon>
        <taxon>Cyanobacteriota</taxon>
        <taxon>Cyanophyceae</taxon>
        <taxon>Synechococcales</taxon>
        <taxon>Petrachlorosaceae</taxon>
        <taxon>Petrachloros</taxon>
        <taxon>Petrachloros mirabilis</taxon>
    </lineage>
</organism>
<comment type="caution">
    <text evidence="2">The sequence shown here is derived from an EMBL/GenBank/DDBJ whole genome shotgun (WGS) entry which is preliminary data.</text>
</comment>
<dbReference type="Pfam" id="PF07963">
    <property type="entry name" value="N_methyl"/>
    <property type="match status" value="1"/>
</dbReference>
<dbReference type="NCBIfam" id="TIGR02532">
    <property type="entry name" value="IV_pilin_GFxxxE"/>
    <property type="match status" value="1"/>
</dbReference>